<dbReference type="GO" id="GO:0097020">
    <property type="term" value="F:COPII receptor activity"/>
    <property type="evidence" value="ECO:0007669"/>
    <property type="project" value="InterPro"/>
</dbReference>
<keyword evidence="8" id="KW-1185">Reference proteome</keyword>
<feature type="transmembrane region" description="Helical" evidence="6">
    <location>
        <begin position="63"/>
        <end position="85"/>
    </location>
</feature>
<keyword evidence="3 6" id="KW-0812">Transmembrane</keyword>
<reference evidence="7 8" key="1">
    <citation type="submission" date="2016-07" db="EMBL/GenBank/DDBJ databases">
        <title>Pervasive Adenine N6-methylation of Active Genes in Fungi.</title>
        <authorList>
            <consortium name="DOE Joint Genome Institute"/>
            <person name="Mondo S.J."/>
            <person name="Dannebaum R.O."/>
            <person name="Kuo R.C."/>
            <person name="Labutti K."/>
            <person name="Haridas S."/>
            <person name="Kuo A."/>
            <person name="Salamov A."/>
            <person name="Ahrendt S.R."/>
            <person name="Lipzen A."/>
            <person name="Sullivan W."/>
            <person name="Andreopoulos W.B."/>
            <person name="Clum A."/>
            <person name="Lindquist E."/>
            <person name="Daum C."/>
            <person name="Ramamoorthy G.K."/>
            <person name="Gryganskyi A."/>
            <person name="Culley D."/>
            <person name="Magnuson J.K."/>
            <person name="James T.Y."/>
            <person name="O'Malley M.A."/>
            <person name="Stajich J.E."/>
            <person name="Spatafora J.W."/>
            <person name="Visel A."/>
            <person name="Grigoriev I.V."/>
        </authorList>
    </citation>
    <scope>NUCLEOTIDE SEQUENCE [LARGE SCALE GENOMIC DNA]</scope>
    <source>
        <strain evidence="7 8">JEL800</strain>
    </source>
</reference>
<evidence type="ECO:0000256" key="1">
    <source>
        <dbReference type="ARBA" id="ARBA00004141"/>
    </source>
</evidence>
<name>A0A1Y2BKQ5_9FUNG</name>
<gene>
    <name evidence="7" type="ORF">BCR33DRAFT_664578</name>
</gene>
<dbReference type="Pfam" id="PF04148">
    <property type="entry name" value="Erv26"/>
    <property type="match status" value="1"/>
</dbReference>
<evidence type="ECO:0000256" key="2">
    <source>
        <dbReference type="ARBA" id="ARBA00008096"/>
    </source>
</evidence>
<evidence type="ECO:0000256" key="4">
    <source>
        <dbReference type="ARBA" id="ARBA00022989"/>
    </source>
</evidence>
<protein>
    <submittedName>
        <fullName evidence="7">DUF396-domain-containing protein</fullName>
    </submittedName>
</protein>
<evidence type="ECO:0000256" key="6">
    <source>
        <dbReference type="SAM" id="Phobius"/>
    </source>
</evidence>
<comment type="similarity">
    <text evidence="2">Belongs to the SVP26 family.</text>
</comment>
<evidence type="ECO:0000256" key="3">
    <source>
        <dbReference type="ARBA" id="ARBA00022692"/>
    </source>
</evidence>
<proteinExistence type="inferred from homology"/>
<dbReference type="PANTHER" id="PTHR13144:SF0">
    <property type="entry name" value="PROTEIN TEX261"/>
    <property type="match status" value="1"/>
</dbReference>
<comment type="caution">
    <text evidence="7">The sequence shown here is derived from an EMBL/GenBank/DDBJ whole genome shotgun (WGS) entry which is preliminary data.</text>
</comment>
<dbReference type="Proteomes" id="UP000193642">
    <property type="component" value="Unassembled WGS sequence"/>
</dbReference>
<dbReference type="GO" id="GO:0000139">
    <property type="term" value="C:Golgi membrane"/>
    <property type="evidence" value="ECO:0007669"/>
    <property type="project" value="TreeGrafter"/>
</dbReference>
<accession>A0A1Y2BKQ5</accession>
<dbReference type="GO" id="GO:0005789">
    <property type="term" value="C:endoplasmic reticulum membrane"/>
    <property type="evidence" value="ECO:0007669"/>
    <property type="project" value="TreeGrafter"/>
</dbReference>
<keyword evidence="5 6" id="KW-0472">Membrane</keyword>
<dbReference type="EMBL" id="MCGO01000060">
    <property type="protein sequence ID" value="ORY35187.1"/>
    <property type="molecule type" value="Genomic_DNA"/>
</dbReference>
<dbReference type="GO" id="GO:0006888">
    <property type="term" value="P:endoplasmic reticulum to Golgi vesicle-mediated transport"/>
    <property type="evidence" value="ECO:0007669"/>
    <property type="project" value="InterPro"/>
</dbReference>
<sequence>MSWPRIAFSIACHAFYSQMLNTFPNIQLDDPFFIISCVLAVADHFLWFFWFAEANHFHRFMDISAFFGLMIWLVPFMFFISLSAAENTLPAFDANSANSRGSSSASGGFGKKTNLVKGVINLFLKKQELLPSLSPNVSRKEYKQY</sequence>
<dbReference type="PANTHER" id="PTHR13144">
    <property type="entry name" value="TEX261 PROTEIN"/>
    <property type="match status" value="1"/>
</dbReference>
<dbReference type="OrthoDB" id="28257at2759"/>
<dbReference type="AlphaFoldDB" id="A0A1Y2BKQ5"/>
<evidence type="ECO:0000313" key="8">
    <source>
        <dbReference type="Proteomes" id="UP000193642"/>
    </source>
</evidence>
<dbReference type="InterPro" id="IPR007277">
    <property type="entry name" value="Svp26/Tex261"/>
</dbReference>
<dbReference type="GO" id="GO:0030134">
    <property type="term" value="C:COPII-coated ER to Golgi transport vesicle"/>
    <property type="evidence" value="ECO:0007669"/>
    <property type="project" value="TreeGrafter"/>
</dbReference>
<dbReference type="STRING" id="329046.A0A1Y2BKQ5"/>
<comment type="subcellular location">
    <subcellularLocation>
        <location evidence="1">Membrane</location>
        <topology evidence="1">Multi-pass membrane protein</topology>
    </subcellularLocation>
</comment>
<keyword evidence="4 6" id="KW-1133">Transmembrane helix</keyword>
<organism evidence="7 8">
    <name type="scientific">Rhizoclosmatium globosum</name>
    <dbReference type="NCBI Taxonomy" id="329046"/>
    <lineage>
        <taxon>Eukaryota</taxon>
        <taxon>Fungi</taxon>
        <taxon>Fungi incertae sedis</taxon>
        <taxon>Chytridiomycota</taxon>
        <taxon>Chytridiomycota incertae sedis</taxon>
        <taxon>Chytridiomycetes</taxon>
        <taxon>Chytridiales</taxon>
        <taxon>Chytriomycetaceae</taxon>
        <taxon>Rhizoclosmatium</taxon>
    </lineage>
</organism>
<evidence type="ECO:0000313" key="7">
    <source>
        <dbReference type="EMBL" id="ORY35187.1"/>
    </source>
</evidence>
<feature type="transmembrane region" description="Helical" evidence="6">
    <location>
        <begin position="32"/>
        <end position="51"/>
    </location>
</feature>
<evidence type="ECO:0000256" key="5">
    <source>
        <dbReference type="ARBA" id="ARBA00023136"/>
    </source>
</evidence>